<dbReference type="CDD" id="cd04184">
    <property type="entry name" value="GT2_RfbC_Mx_like"/>
    <property type="match status" value="1"/>
</dbReference>
<proteinExistence type="predicted"/>
<reference evidence="3" key="1">
    <citation type="submission" date="2017-02" db="EMBL/GenBank/DDBJ databases">
        <authorList>
            <person name="Regsiter A."/>
            <person name="William W."/>
        </authorList>
    </citation>
    <scope>NUCLEOTIDE SEQUENCE</scope>
    <source>
        <strain evidence="3">BdmA 4</strain>
    </source>
</reference>
<protein>
    <recommendedName>
        <fullName evidence="4">Glycosyltransferase</fullName>
    </recommendedName>
</protein>
<dbReference type="Gene3D" id="3.40.50.2000">
    <property type="entry name" value="Glycogen Phosphorylase B"/>
    <property type="match status" value="2"/>
</dbReference>
<sequence>MNFASIRQTISIFIKSPGKFRIVRKGISALVKEGIPGLKKGIKGKIDFYERLSSVHTDEAKVQQFFYSQQNQFSKNSMGEMETHFKDSPLISIIMPTYNTSERCLRLAIESVIRQIYENWELCIVDNGSSKSEVYNVLESYSKKDPTRIKVKFLSINTGISTASNIALEMASGSYVALLDHDDELTPDALFWVVKEINDFPESDFIYSDECKIDNTEERKLFHFFFKPEWSPELLLNGMYTGHLTVYRTSVINEAGAFRSKYDFSQDYDLALRISEKAKTIRHIERILYLWRSVPGSAAQDGKPWARISNLDALKDTMKRRNIDSYILPYPYTNRVKIRRATNAKVSIIIPSDSLRNLYDSINSLLAKTAYVNYEIVIVTNSVLIEKLKEQWRPFQHIIFVPYNKNFNFSDKCNEGAKHAFGKILVFLNDDVFPRDESWIENLIEYLYLQDIGAVSPKLIYEDGIIQYAGMFVGAPGFVGTAYSGYYENEVDEFNTLHRWVRDVSILSGACFAIKKSIFDELGGFDPDNTPNGHSDVDLSFRVREKGLRIVYTPYVILIHKGNHSWHEADKCTRPDIYLMKRWADYLISDPYFTNSMKKFIYRDFPYEFKFFGKRIKEKSKRNILLVSHEMSETGAPLVLLYLARIIRGNGDYPVFVSPIDGVMRRNLYNEGFHVIINQNIYGNDLLFKKFAENFDLIIANTLLSLPVVRQLSGMRIVWWLHEGEFALNNYVEINKNVISDMKNLGNNSNLQILCVSEYSKEIFTKRVGFNCDQIFAFGIPDRRPDLRKKQHSDIRFIMAGSIEKRKGQDIFVTAIAQIPVVIRRNARFVIIGNSLDAQYYQDLIVKTADIDEIVVENALPHLKLMKEFEDSDVIICPSRDEPFSITLLEGMMLSKACICSNKTGIANYIKSEDCGWVFDVNTPEELTEIMNNIIMGKENLEEKGKNGRKVYEENFTMECFKKRALKQLSAVEDHNNSVQPENKLSLDCLGE</sequence>
<feature type="domain" description="Glycosyl transferase family 1" evidence="1">
    <location>
        <begin position="790"/>
        <end position="950"/>
    </location>
</feature>
<organism evidence="3">
    <name type="scientific">uncultured spirochete</name>
    <dbReference type="NCBI Taxonomy" id="156406"/>
    <lineage>
        <taxon>Bacteria</taxon>
        <taxon>Pseudomonadati</taxon>
        <taxon>Spirochaetota</taxon>
        <taxon>Spirochaetia</taxon>
        <taxon>Spirochaetales</taxon>
        <taxon>environmental samples</taxon>
    </lineage>
</organism>
<feature type="domain" description="Glycosyltransferase 2-like" evidence="2">
    <location>
        <begin position="92"/>
        <end position="254"/>
    </location>
</feature>
<accession>A0A3P3XSI7</accession>
<dbReference type="EMBL" id="FWDO01000005">
    <property type="protein sequence ID" value="SLM19237.1"/>
    <property type="molecule type" value="Genomic_DNA"/>
</dbReference>
<dbReference type="Pfam" id="PF00535">
    <property type="entry name" value="Glycos_transf_2"/>
    <property type="match status" value="2"/>
</dbReference>
<dbReference type="CDD" id="cd03801">
    <property type="entry name" value="GT4_PimA-like"/>
    <property type="match status" value="1"/>
</dbReference>
<evidence type="ECO:0000259" key="1">
    <source>
        <dbReference type="Pfam" id="PF00534"/>
    </source>
</evidence>
<gene>
    <name evidence="3" type="ORF">SPIRO4BDMA_50752</name>
</gene>
<dbReference type="InterPro" id="IPR029044">
    <property type="entry name" value="Nucleotide-diphossugar_trans"/>
</dbReference>
<dbReference type="InterPro" id="IPR041693">
    <property type="entry name" value="Glyco_trans_4_5"/>
</dbReference>
<dbReference type="GO" id="GO:0016757">
    <property type="term" value="F:glycosyltransferase activity"/>
    <property type="evidence" value="ECO:0007669"/>
    <property type="project" value="UniProtKB-KW"/>
</dbReference>
<dbReference type="InterPro" id="IPR001173">
    <property type="entry name" value="Glyco_trans_2-like"/>
</dbReference>
<dbReference type="Gene3D" id="3.90.550.10">
    <property type="entry name" value="Spore Coat Polysaccharide Biosynthesis Protein SpsA, Chain A"/>
    <property type="match status" value="2"/>
</dbReference>
<dbReference type="Pfam" id="PF00534">
    <property type="entry name" value="Glycos_transf_1"/>
    <property type="match status" value="1"/>
</dbReference>
<evidence type="ECO:0000259" key="2">
    <source>
        <dbReference type="Pfam" id="PF00535"/>
    </source>
</evidence>
<dbReference type="PANTHER" id="PTHR43179:SF7">
    <property type="entry name" value="RHAMNOSYLTRANSFERASE WBBL"/>
    <property type="match status" value="1"/>
</dbReference>
<feature type="domain" description="Glycosyltransferase 2-like" evidence="2">
    <location>
        <begin position="356"/>
        <end position="522"/>
    </location>
</feature>
<evidence type="ECO:0000313" key="3">
    <source>
        <dbReference type="EMBL" id="SLM19237.1"/>
    </source>
</evidence>
<name>A0A3P3XSI7_9SPIR</name>
<dbReference type="SUPFAM" id="SSF53756">
    <property type="entry name" value="UDP-Glycosyltransferase/glycogen phosphorylase"/>
    <property type="match status" value="1"/>
</dbReference>
<evidence type="ECO:0008006" key="4">
    <source>
        <dbReference type="Google" id="ProtNLM"/>
    </source>
</evidence>
<dbReference type="AlphaFoldDB" id="A0A3P3XSI7"/>
<dbReference type="InterPro" id="IPR001296">
    <property type="entry name" value="Glyco_trans_1"/>
</dbReference>
<dbReference type="SUPFAM" id="SSF53448">
    <property type="entry name" value="Nucleotide-diphospho-sugar transferases"/>
    <property type="match status" value="2"/>
</dbReference>
<dbReference type="PANTHER" id="PTHR43179">
    <property type="entry name" value="RHAMNOSYLTRANSFERASE WBBL"/>
    <property type="match status" value="1"/>
</dbReference>
<dbReference type="Pfam" id="PF16994">
    <property type="entry name" value="Glyco_trans_4_5"/>
    <property type="match status" value="1"/>
</dbReference>